<keyword evidence="2" id="KW-1185">Reference proteome</keyword>
<sequence>MTSAACPAGDSLRRKNRYYYTPLMEKYEKISKIGEGSYGVVFKCRVRDTGQLVAVKKYVETEDDPLIKKIALREIRMLKQLKHPNLVNLIEVFRRKRKLHLVFEYCEHTVLDFLDKHPKGVPDSLTKRIVYQTLQAINFCHMHNCIHRDVKPENILLTKDGVVKLCDFGFARTLSPGENYTDYVATRWYRAPELLVGDTQYGPAVDVWAVGCVAAELMRGEALWPGKSDVDQLFLIRRTIGELIPRHMQIFKTNDFFSGVSIPDPDVIRCLDKDPARRWNCEQLLKHPYLTDCKIPQLDAEDNSIRIRRERSRNGTQHQSLFPHLPGHSGSGYPTPDVRASQLHSRQMPQQAQTHQQAAATRKFDHLPNI</sequence>
<comment type="caution">
    <text evidence="1">The sequence shown here is derived from an EMBL/GenBank/DDBJ whole genome shotgun (WGS) entry which is preliminary data.</text>
</comment>
<dbReference type="EMBL" id="JABSTQ010010398">
    <property type="protein sequence ID" value="KAG0421249.1"/>
    <property type="molecule type" value="Genomic_DNA"/>
</dbReference>
<accession>A0AC60PK14</accession>
<proteinExistence type="predicted"/>
<protein>
    <submittedName>
        <fullName evidence="1">Uncharacterized protein</fullName>
    </submittedName>
</protein>
<evidence type="ECO:0000313" key="1">
    <source>
        <dbReference type="EMBL" id="KAG0421249.1"/>
    </source>
</evidence>
<evidence type="ECO:0000313" key="2">
    <source>
        <dbReference type="Proteomes" id="UP000805193"/>
    </source>
</evidence>
<name>A0AC60PK14_IXOPE</name>
<reference evidence="1 2" key="1">
    <citation type="journal article" date="2020" name="Cell">
        <title>Large-Scale Comparative Analyses of Tick Genomes Elucidate Their Genetic Diversity and Vector Capacities.</title>
        <authorList>
            <consortium name="Tick Genome and Microbiome Consortium (TIGMIC)"/>
            <person name="Jia N."/>
            <person name="Wang J."/>
            <person name="Shi W."/>
            <person name="Du L."/>
            <person name="Sun Y."/>
            <person name="Zhan W."/>
            <person name="Jiang J.F."/>
            <person name="Wang Q."/>
            <person name="Zhang B."/>
            <person name="Ji P."/>
            <person name="Bell-Sakyi L."/>
            <person name="Cui X.M."/>
            <person name="Yuan T.T."/>
            <person name="Jiang B.G."/>
            <person name="Yang W.F."/>
            <person name="Lam T.T."/>
            <person name="Chang Q.C."/>
            <person name="Ding S.J."/>
            <person name="Wang X.J."/>
            <person name="Zhu J.G."/>
            <person name="Ruan X.D."/>
            <person name="Zhao L."/>
            <person name="Wei J.T."/>
            <person name="Ye R.Z."/>
            <person name="Que T.C."/>
            <person name="Du C.H."/>
            <person name="Zhou Y.H."/>
            <person name="Cheng J.X."/>
            <person name="Dai P.F."/>
            <person name="Guo W.B."/>
            <person name="Han X.H."/>
            <person name="Huang E.J."/>
            <person name="Li L.F."/>
            <person name="Wei W."/>
            <person name="Gao Y.C."/>
            <person name="Liu J.Z."/>
            <person name="Shao H.Z."/>
            <person name="Wang X."/>
            <person name="Wang C.C."/>
            <person name="Yang T.C."/>
            <person name="Huo Q.B."/>
            <person name="Li W."/>
            <person name="Chen H.Y."/>
            <person name="Chen S.E."/>
            <person name="Zhou L.G."/>
            <person name="Ni X.B."/>
            <person name="Tian J.H."/>
            <person name="Sheng Y."/>
            <person name="Liu T."/>
            <person name="Pan Y.S."/>
            <person name="Xia L.Y."/>
            <person name="Li J."/>
            <person name="Zhao F."/>
            <person name="Cao W.C."/>
        </authorList>
    </citation>
    <scope>NUCLEOTIDE SEQUENCE [LARGE SCALE GENOMIC DNA]</scope>
    <source>
        <strain evidence="1">Iper-2018</strain>
    </source>
</reference>
<organism evidence="1 2">
    <name type="scientific">Ixodes persulcatus</name>
    <name type="common">Taiga tick</name>
    <dbReference type="NCBI Taxonomy" id="34615"/>
    <lineage>
        <taxon>Eukaryota</taxon>
        <taxon>Metazoa</taxon>
        <taxon>Ecdysozoa</taxon>
        <taxon>Arthropoda</taxon>
        <taxon>Chelicerata</taxon>
        <taxon>Arachnida</taxon>
        <taxon>Acari</taxon>
        <taxon>Parasitiformes</taxon>
        <taxon>Ixodida</taxon>
        <taxon>Ixodoidea</taxon>
        <taxon>Ixodidae</taxon>
        <taxon>Ixodinae</taxon>
        <taxon>Ixodes</taxon>
    </lineage>
</organism>
<gene>
    <name evidence="1" type="ORF">HPB47_002859</name>
</gene>
<dbReference type="Proteomes" id="UP000805193">
    <property type="component" value="Unassembled WGS sequence"/>
</dbReference>